<name>A0A835QFX7_VANPL</name>
<comment type="caution">
    <text evidence="2">The sequence shown here is derived from an EMBL/GenBank/DDBJ whole genome shotgun (WGS) entry which is preliminary data.</text>
</comment>
<feature type="transmembrane region" description="Helical" evidence="1">
    <location>
        <begin position="110"/>
        <end position="130"/>
    </location>
</feature>
<dbReference type="EMBL" id="JADCNM010000009">
    <property type="protein sequence ID" value="KAG0468869.1"/>
    <property type="molecule type" value="Genomic_DNA"/>
</dbReference>
<evidence type="ECO:0000313" key="3">
    <source>
        <dbReference type="Proteomes" id="UP000639772"/>
    </source>
</evidence>
<gene>
    <name evidence="2" type="ORF">HPP92_018197</name>
</gene>
<organism evidence="2 3">
    <name type="scientific">Vanilla planifolia</name>
    <name type="common">Vanilla</name>
    <dbReference type="NCBI Taxonomy" id="51239"/>
    <lineage>
        <taxon>Eukaryota</taxon>
        <taxon>Viridiplantae</taxon>
        <taxon>Streptophyta</taxon>
        <taxon>Embryophyta</taxon>
        <taxon>Tracheophyta</taxon>
        <taxon>Spermatophyta</taxon>
        <taxon>Magnoliopsida</taxon>
        <taxon>Liliopsida</taxon>
        <taxon>Asparagales</taxon>
        <taxon>Orchidaceae</taxon>
        <taxon>Vanilloideae</taxon>
        <taxon>Vanilleae</taxon>
        <taxon>Vanilla</taxon>
    </lineage>
</organism>
<sequence>MKCPTEAHESDRIKWMAWPMSGKPPRLPGWQIRVPFARVAVSIEAKEAIRERRKRSGSEAQAKRGYWGHATYHSNYMNFGLHFISMVALYRNSSRPHQLPPPPSAYRRALAANAAFHVMVLTWTVARAALWGRRKLVNN</sequence>
<dbReference type="Proteomes" id="UP000639772">
    <property type="component" value="Chromosome 9"/>
</dbReference>
<protein>
    <submittedName>
        <fullName evidence="2">Uncharacterized protein</fullName>
    </submittedName>
</protein>
<accession>A0A835QFX7</accession>
<evidence type="ECO:0000313" key="2">
    <source>
        <dbReference type="EMBL" id="KAG0468869.1"/>
    </source>
</evidence>
<feature type="transmembrane region" description="Helical" evidence="1">
    <location>
        <begin position="72"/>
        <end position="90"/>
    </location>
</feature>
<dbReference type="AlphaFoldDB" id="A0A835QFX7"/>
<proteinExistence type="predicted"/>
<keyword evidence="1" id="KW-0812">Transmembrane</keyword>
<reference evidence="2 3" key="1">
    <citation type="journal article" date="2020" name="Nat. Food">
        <title>A phased Vanilla planifolia genome enables genetic improvement of flavour and production.</title>
        <authorList>
            <person name="Hasing T."/>
            <person name="Tang H."/>
            <person name="Brym M."/>
            <person name="Khazi F."/>
            <person name="Huang T."/>
            <person name="Chambers A.H."/>
        </authorList>
    </citation>
    <scope>NUCLEOTIDE SEQUENCE [LARGE SCALE GENOMIC DNA]</scope>
    <source>
        <tissue evidence="2">Leaf</tissue>
    </source>
</reference>
<evidence type="ECO:0000256" key="1">
    <source>
        <dbReference type="SAM" id="Phobius"/>
    </source>
</evidence>
<keyword evidence="1" id="KW-1133">Transmembrane helix</keyword>
<keyword evidence="1" id="KW-0472">Membrane</keyword>